<comment type="similarity">
    <text evidence="1">Belongs to the transglycosylase Slt family.</text>
</comment>
<dbReference type="SUPFAM" id="SSF53955">
    <property type="entry name" value="Lysozyme-like"/>
    <property type="match status" value="1"/>
</dbReference>
<dbReference type="Proteomes" id="UP001169764">
    <property type="component" value="Unassembled WGS sequence"/>
</dbReference>
<comment type="caution">
    <text evidence="7">The sequence shown here is derived from an EMBL/GenBank/DDBJ whole genome shotgun (WGS) entry which is preliminary data.</text>
</comment>
<accession>A0ABT8Y8K5</accession>
<evidence type="ECO:0000259" key="6">
    <source>
        <dbReference type="Pfam" id="PF01464"/>
    </source>
</evidence>
<feature type="domain" description="Transglycosylase SLT" evidence="6">
    <location>
        <begin position="538"/>
        <end position="637"/>
    </location>
</feature>
<name>A0ABT8Y8K5_9SPHN</name>
<dbReference type="InterPro" id="IPR023346">
    <property type="entry name" value="Lysozyme-like_dom_sf"/>
</dbReference>
<feature type="transmembrane region" description="Helical" evidence="5">
    <location>
        <begin position="32"/>
        <end position="52"/>
    </location>
</feature>
<keyword evidence="8" id="KW-1185">Reference proteome</keyword>
<dbReference type="Gene3D" id="1.25.20.10">
    <property type="entry name" value="Bacterial muramidases"/>
    <property type="match status" value="1"/>
</dbReference>
<reference evidence="7" key="1">
    <citation type="submission" date="2023-07" db="EMBL/GenBank/DDBJ databases">
        <authorList>
            <person name="Kim M."/>
        </authorList>
    </citation>
    <scope>NUCLEOTIDE SEQUENCE</scope>
    <source>
        <strain evidence="7">BIUV-7</strain>
    </source>
</reference>
<feature type="compositionally biased region" description="Basic and acidic residues" evidence="4">
    <location>
        <begin position="7"/>
        <end position="26"/>
    </location>
</feature>
<dbReference type="EMBL" id="JAUOTP010000004">
    <property type="protein sequence ID" value="MDO6414650.1"/>
    <property type="molecule type" value="Genomic_DNA"/>
</dbReference>
<evidence type="ECO:0000256" key="3">
    <source>
        <dbReference type="ARBA" id="ARBA00022729"/>
    </source>
</evidence>
<proteinExistence type="inferred from homology"/>
<dbReference type="Pfam" id="PF01464">
    <property type="entry name" value="SLT"/>
    <property type="match status" value="1"/>
</dbReference>
<dbReference type="CDD" id="cd13401">
    <property type="entry name" value="Slt70-like"/>
    <property type="match status" value="1"/>
</dbReference>
<keyword evidence="5" id="KW-1133">Transmembrane helix</keyword>
<dbReference type="SUPFAM" id="SSF48435">
    <property type="entry name" value="Bacterial muramidases"/>
    <property type="match status" value="1"/>
</dbReference>
<organism evidence="7 8">
    <name type="scientific">Sphingomonas natans</name>
    <dbReference type="NCBI Taxonomy" id="3063330"/>
    <lineage>
        <taxon>Bacteria</taxon>
        <taxon>Pseudomonadati</taxon>
        <taxon>Pseudomonadota</taxon>
        <taxon>Alphaproteobacteria</taxon>
        <taxon>Sphingomonadales</taxon>
        <taxon>Sphingomonadaceae</taxon>
        <taxon>Sphingomonas</taxon>
    </lineage>
</organism>
<protein>
    <submittedName>
        <fullName evidence="7">Lytic transglycosylase domain-containing protein</fullName>
    </submittedName>
</protein>
<sequence length="697" mass="75345">MGTMDPNPDHRSPKPDRSPADRDRAGRLSSRAARGAIPFVLLASVATAAAALTMQQPFVAPEGLGTAPPRPASIIPPLPPETDPLWGAIGTWNRLRQSDGLPFADYANFLLAHRGWPGETATRRAAERAILPDQTDPRMVVAFLTAFPPQTGAGRVRLAEALAATGRTGEAQIAATAAWVGGALSADDEARLTGRFGAGFTPTDQDRRMERLLWSGATSAAQRQLALVSPARQPLYGARLAYQTRAATADTAISGADRDPGYAIDRANWLRNSAQSPAMRAYLARPARWDGVPFDAEVYLKTLLTAAQGAATDNQSSIAYDIAGNADVAFASGTLIRDRPLSERDPYTSLVWLAGQTALKKLARPRDAEAMFMRYAAASQSPGSQAKGEYWAGRAAEAAGDRPGAQAHYANAARNVDQYYGQLATERLGRPIAIPADPAAIVVPTATRTAFGQSEIVRAARLLGQQRRWQDQTQFVRTIAANAKTDQDHVLAGELAREISRPDLGVIVSRQARPSGARDSIRIGFPTIPVPPTMLSHWTMIHAISRQESQFDREALSAANAKGLMQLMNPTAKEQAGKLGMPWDPARLTQDPAYNVMLGSSFFDRMLTYYNGSYVLAVASYNAGPGNVNKFIRANGDPRMPGIDMVDWVEAIPFTETRAYVQKVLENAVVYDLLNPERARTPEKDRLSYYLGKKSAG</sequence>
<evidence type="ECO:0000313" key="8">
    <source>
        <dbReference type="Proteomes" id="UP001169764"/>
    </source>
</evidence>
<dbReference type="InterPro" id="IPR008939">
    <property type="entry name" value="Lytic_TGlycosylase_superhlx_U"/>
</dbReference>
<dbReference type="PANTHER" id="PTHR37423">
    <property type="entry name" value="SOLUBLE LYTIC MUREIN TRANSGLYCOSYLASE-RELATED"/>
    <property type="match status" value="1"/>
</dbReference>
<evidence type="ECO:0000256" key="4">
    <source>
        <dbReference type="SAM" id="MobiDB-lite"/>
    </source>
</evidence>
<comment type="similarity">
    <text evidence="2">Belongs to the virb1 family.</text>
</comment>
<dbReference type="PANTHER" id="PTHR37423:SF2">
    <property type="entry name" value="MEMBRANE-BOUND LYTIC MUREIN TRANSGLYCOSYLASE C"/>
    <property type="match status" value="1"/>
</dbReference>
<evidence type="ECO:0000256" key="5">
    <source>
        <dbReference type="SAM" id="Phobius"/>
    </source>
</evidence>
<dbReference type="Gene3D" id="1.10.530.10">
    <property type="match status" value="1"/>
</dbReference>
<dbReference type="InterPro" id="IPR008258">
    <property type="entry name" value="Transglycosylase_SLT_dom_1"/>
</dbReference>
<evidence type="ECO:0000256" key="2">
    <source>
        <dbReference type="ARBA" id="ARBA00009387"/>
    </source>
</evidence>
<keyword evidence="5" id="KW-0812">Transmembrane</keyword>
<keyword evidence="5" id="KW-0472">Membrane</keyword>
<keyword evidence="3" id="KW-0732">Signal</keyword>
<feature type="region of interest" description="Disordered" evidence="4">
    <location>
        <begin position="1"/>
        <end position="28"/>
    </location>
</feature>
<evidence type="ECO:0000256" key="1">
    <source>
        <dbReference type="ARBA" id="ARBA00007734"/>
    </source>
</evidence>
<gene>
    <name evidence="7" type="ORF">Q4F19_09690</name>
</gene>
<evidence type="ECO:0000313" key="7">
    <source>
        <dbReference type="EMBL" id="MDO6414650.1"/>
    </source>
</evidence>